<evidence type="ECO:0000256" key="1">
    <source>
        <dbReference type="ARBA" id="ARBA00001946"/>
    </source>
</evidence>
<sequence length="122" mass="14164">MNQQNQILLKKDPVRDWELPGGMVEPREKVEQAVVREVKEETGIDIEIIRFCGVSQEINKNICNFWWLGKVVGGALETSVESLEVGFFDLEEALDRIKDNNFKEELLQVLNQSNYPFFITFE</sequence>
<comment type="cofactor">
    <cofactor evidence="1">
        <name>Mg(2+)</name>
        <dbReference type="ChEBI" id="CHEBI:18420"/>
    </cofactor>
</comment>
<dbReference type="GO" id="GO:0016787">
    <property type="term" value="F:hydrolase activity"/>
    <property type="evidence" value="ECO:0007669"/>
    <property type="project" value="UniProtKB-KW"/>
</dbReference>
<dbReference type="Proteomes" id="UP001084197">
    <property type="component" value="Unassembled WGS sequence"/>
</dbReference>
<dbReference type="InterPro" id="IPR000086">
    <property type="entry name" value="NUDIX_hydrolase_dom"/>
</dbReference>
<evidence type="ECO:0000256" key="3">
    <source>
        <dbReference type="RuleBase" id="RU003476"/>
    </source>
</evidence>
<dbReference type="AlphaFoldDB" id="A0A9J6RA70"/>
<dbReference type="PRINTS" id="PR00502">
    <property type="entry name" value="NUDIXFAMILY"/>
</dbReference>
<dbReference type="PROSITE" id="PS51462">
    <property type="entry name" value="NUDIX"/>
    <property type="match status" value="1"/>
</dbReference>
<name>A0A9J6RA70_9BACI</name>
<organism evidence="5 6">
    <name type="scientific">Natronobacillus azotifigens</name>
    <dbReference type="NCBI Taxonomy" id="472978"/>
    <lineage>
        <taxon>Bacteria</taxon>
        <taxon>Bacillati</taxon>
        <taxon>Bacillota</taxon>
        <taxon>Bacilli</taxon>
        <taxon>Bacillales</taxon>
        <taxon>Bacillaceae</taxon>
        <taxon>Natronobacillus</taxon>
    </lineage>
</organism>
<proteinExistence type="inferred from homology"/>
<dbReference type="PANTHER" id="PTHR43046">
    <property type="entry name" value="GDP-MANNOSE MANNOSYL HYDROLASE"/>
    <property type="match status" value="1"/>
</dbReference>
<dbReference type="InterPro" id="IPR020476">
    <property type="entry name" value="Nudix_hydrolase"/>
</dbReference>
<evidence type="ECO:0000259" key="4">
    <source>
        <dbReference type="PROSITE" id="PS51462"/>
    </source>
</evidence>
<keyword evidence="6" id="KW-1185">Reference proteome</keyword>
<dbReference type="SUPFAM" id="SSF55811">
    <property type="entry name" value="Nudix"/>
    <property type="match status" value="1"/>
</dbReference>
<dbReference type="InterPro" id="IPR015797">
    <property type="entry name" value="NUDIX_hydrolase-like_dom_sf"/>
</dbReference>
<dbReference type="PROSITE" id="PS00893">
    <property type="entry name" value="NUDIX_BOX"/>
    <property type="match status" value="1"/>
</dbReference>
<evidence type="ECO:0000313" key="6">
    <source>
        <dbReference type="Proteomes" id="UP001084197"/>
    </source>
</evidence>
<comment type="similarity">
    <text evidence="3">Belongs to the Nudix hydrolase family.</text>
</comment>
<dbReference type="Pfam" id="PF00293">
    <property type="entry name" value="NUDIX"/>
    <property type="match status" value="1"/>
</dbReference>
<protein>
    <submittedName>
        <fullName evidence="5">NUDIX domain-containing protein</fullName>
    </submittedName>
</protein>
<dbReference type="EMBL" id="JAPRAT010000005">
    <property type="protein sequence ID" value="MCZ0702431.1"/>
    <property type="molecule type" value="Genomic_DNA"/>
</dbReference>
<reference evidence="5" key="1">
    <citation type="submission" date="2022-11" db="EMBL/GenBank/DDBJ databases">
        <title>WGS of Natronobacillus azotifigens 24KS-1, an anaerobic diazotrophic haloalkaliphile from soda-rich habitats.</title>
        <authorList>
            <person name="Sorokin D.Y."/>
            <person name="Merkel A.Y."/>
        </authorList>
    </citation>
    <scope>NUCLEOTIDE SEQUENCE</scope>
    <source>
        <strain evidence="5">24KS-1</strain>
    </source>
</reference>
<dbReference type="CDD" id="cd02883">
    <property type="entry name" value="NUDIX_Hydrolase"/>
    <property type="match status" value="1"/>
</dbReference>
<dbReference type="InterPro" id="IPR020084">
    <property type="entry name" value="NUDIX_hydrolase_CS"/>
</dbReference>
<gene>
    <name evidence="5" type="ORF">OWO01_04295</name>
</gene>
<evidence type="ECO:0000256" key="2">
    <source>
        <dbReference type="ARBA" id="ARBA00022801"/>
    </source>
</evidence>
<keyword evidence="2 3" id="KW-0378">Hydrolase</keyword>
<dbReference type="Gene3D" id="3.90.79.10">
    <property type="entry name" value="Nucleoside Triphosphate Pyrophosphohydrolase"/>
    <property type="match status" value="1"/>
</dbReference>
<dbReference type="PANTHER" id="PTHR43046:SF14">
    <property type="entry name" value="MUTT_NUDIX FAMILY PROTEIN"/>
    <property type="match status" value="1"/>
</dbReference>
<feature type="domain" description="Nudix hydrolase" evidence="4">
    <location>
        <begin position="1"/>
        <end position="110"/>
    </location>
</feature>
<accession>A0A9J6RA70</accession>
<comment type="caution">
    <text evidence="5">The sequence shown here is derived from an EMBL/GenBank/DDBJ whole genome shotgun (WGS) entry which is preliminary data.</text>
</comment>
<evidence type="ECO:0000313" key="5">
    <source>
        <dbReference type="EMBL" id="MCZ0702431.1"/>
    </source>
</evidence>